<feature type="binding site" evidence="6">
    <location>
        <begin position="120"/>
        <end position="122"/>
    </location>
    <ligand>
        <name>NAD(+)</name>
        <dbReference type="ChEBI" id="CHEBI:57540"/>
    </ligand>
</feature>
<evidence type="ECO:0000256" key="5">
    <source>
        <dbReference type="PIRSR" id="PIRSR000102-2"/>
    </source>
</evidence>
<keyword evidence="1" id="KW-0816">Tricarboxylic acid cycle</keyword>
<dbReference type="AlphaFoldDB" id="A0AAD0QJ66"/>
<dbReference type="PANTHER" id="PTHR43128">
    <property type="entry name" value="L-2-HYDROXYCARBOXYLATE DEHYDROGENASE (NAD(P)(+))"/>
    <property type="match status" value="1"/>
</dbReference>
<feature type="binding site" evidence="5">
    <location>
        <position position="84"/>
    </location>
    <ligand>
        <name>substrate</name>
    </ligand>
</feature>
<keyword evidence="3 6" id="KW-0520">NAD</keyword>
<dbReference type="EC" id="1.1.1.37" evidence="11"/>
<dbReference type="GO" id="GO:0030060">
    <property type="term" value="F:L-malate dehydrogenase (NAD+) activity"/>
    <property type="evidence" value="ECO:0007669"/>
    <property type="project" value="UniProtKB-EC"/>
</dbReference>
<dbReference type="SUPFAM" id="SSF56327">
    <property type="entry name" value="LDH C-terminal domain-like"/>
    <property type="match status" value="1"/>
</dbReference>
<feature type="transmembrane region" description="Helical" evidence="8">
    <location>
        <begin position="6"/>
        <end position="27"/>
    </location>
</feature>
<evidence type="ECO:0000313" key="14">
    <source>
        <dbReference type="Proteomes" id="UP000289132"/>
    </source>
</evidence>
<comment type="similarity">
    <text evidence="7">Belongs to the LDH/MDH superfamily.</text>
</comment>
<evidence type="ECO:0000256" key="2">
    <source>
        <dbReference type="ARBA" id="ARBA00023002"/>
    </source>
</evidence>
<keyword evidence="8" id="KW-0812">Transmembrane</keyword>
<dbReference type="InterPro" id="IPR011275">
    <property type="entry name" value="Malate_DH_type3"/>
</dbReference>
<accession>A0AAD0QJ66</accession>
<dbReference type="RefSeq" id="WP_115428404.1">
    <property type="nucleotide sequence ID" value="NZ_CP031367.1"/>
</dbReference>
<reference evidence="12 14" key="1">
    <citation type="submission" date="2017-10" db="EMBL/GenBank/DDBJ databases">
        <title>Genomics of the genus Arcobacter.</title>
        <authorList>
            <person name="Perez-Cataluna A."/>
            <person name="Figueras M.J."/>
        </authorList>
    </citation>
    <scope>NUCLEOTIDE SEQUENCE [LARGE SCALE GENOMIC DNA]</scope>
    <source>
        <strain evidence="12 14">LMG 25534</strain>
    </source>
</reference>
<feature type="domain" description="Lactate/malate dehydrogenase N-terminal" evidence="9">
    <location>
        <begin position="6"/>
        <end position="144"/>
    </location>
</feature>
<gene>
    <name evidence="11" type="primary">mdh</name>
    <name evidence="11" type="ORF">ATR_1033</name>
    <name evidence="12" type="ORF">CRU87_02290</name>
</gene>
<feature type="binding site" evidence="5">
    <location>
        <position position="122"/>
    </location>
    <ligand>
        <name>substrate</name>
    </ligand>
</feature>
<dbReference type="Proteomes" id="UP000254504">
    <property type="component" value="Chromosome"/>
</dbReference>
<protein>
    <submittedName>
        <fullName evidence="11 12">Malate dehydrogenase</fullName>
        <ecNumber evidence="11">1.1.1.37</ecNumber>
    </submittedName>
</protein>
<sequence>MNNKTIGIVGVGNVGSSLAFSLALSSLCNKILLKDIREDYTKAMALDISQACKTTNNKTKIKACIENSEFKDCDIVVITAGVARKPNMSREELLYTNEKIINSIFDDILENNPKAIFLIVSNPLDAMVYVALKKTKLPRNRVFGMAGTLDSARFKYYIDEKIDFPYEKIEAMVIGAHSNTMLPLINHAKIDGKKIVDILKKDDLDYILDSTKNGGAKVVELLKTGSAYFAPSYSCFLLCKAIIEDSKNIFQVSTLLIKDYGYEDITLGVPAIIGKNGIEKIIELDLSSKEKEELEISAKTVENSINIFKIKKNNFKT</sequence>
<dbReference type="Gene3D" id="3.90.110.10">
    <property type="entry name" value="Lactate dehydrogenase/glycoside hydrolase, family 4, C-terminal"/>
    <property type="match status" value="1"/>
</dbReference>
<feature type="binding site" evidence="5">
    <location>
        <position position="153"/>
    </location>
    <ligand>
        <name>substrate</name>
    </ligand>
</feature>
<evidence type="ECO:0000259" key="9">
    <source>
        <dbReference type="Pfam" id="PF00056"/>
    </source>
</evidence>
<dbReference type="Pfam" id="PF02866">
    <property type="entry name" value="Ldh_1_C"/>
    <property type="match status" value="1"/>
</dbReference>
<evidence type="ECO:0000256" key="3">
    <source>
        <dbReference type="ARBA" id="ARBA00023027"/>
    </source>
</evidence>
<dbReference type="GO" id="GO:0004459">
    <property type="term" value="F:L-lactate dehydrogenase (NAD+) activity"/>
    <property type="evidence" value="ECO:0007669"/>
    <property type="project" value="TreeGrafter"/>
</dbReference>
<reference evidence="11 13" key="2">
    <citation type="submission" date="2018-07" db="EMBL/GenBank/DDBJ databases">
        <title>Complete genome of the Arcobacter trophiarum type strain LMG 25534.</title>
        <authorList>
            <person name="Miller W.G."/>
            <person name="Yee E."/>
        </authorList>
    </citation>
    <scope>NUCLEOTIDE SEQUENCE [LARGE SCALE GENOMIC DNA]</scope>
    <source>
        <strain evidence="11 13">LMG 25534</strain>
    </source>
</reference>
<name>A0AAD0QJ66_9BACT</name>
<feature type="binding site" evidence="6">
    <location>
        <position position="97"/>
    </location>
    <ligand>
        <name>NAD(+)</name>
        <dbReference type="ChEBI" id="CHEBI:57540"/>
    </ligand>
</feature>
<keyword evidence="8" id="KW-0472">Membrane</keyword>
<dbReference type="CDD" id="cd01339">
    <property type="entry name" value="LDH-like_MDH"/>
    <property type="match status" value="1"/>
</dbReference>
<dbReference type="InterPro" id="IPR022383">
    <property type="entry name" value="Lactate/malate_DH_C"/>
</dbReference>
<keyword evidence="2 7" id="KW-0560">Oxidoreductase</keyword>
<feature type="domain" description="Lactate/malate dehydrogenase C-terminal" evidence="10">
    <location>
        <begin position="148"/>
        <end position="306"/>
    </location>
</feature>
<evidence type="ECO:0000313" key="13">
    <source>
        <dbReference type="Proteomes" id="UP000254504"/>
    </source>
</evidence>
<dbReference type="InterPro" id="IPR015955">
    <property type="entry name" value="Lactate_DH/Glyco_Ohase_4_C"/>
</dbReference>
<feature type="binding site" evidence="5">
    <location>
        <position position="90"/>
    </location>
    <ligand>
        <name>substrate</name>
    </ligand>
</feature>
<dbReference type="EMBL" id="CP031367">
    <property type="protein sequence ID" value="AXK48897.1"/>
    <property type="molecule type" value="Genomic_DNA"/>
</dbReference>
<dbReference type="PANTHER" id="PTHR43128:SF16">
    <property type="entry name" value="L-LACTATE DEHYDROGENASE"/>
    <property type="match status" value="1"/>
</dbReference>
<keyword evidence="8" id="KW-1133">Transmembrane helix</keyword>
<feature type="binding site" evidence="6">
    <location>
        <begin position="10"/>
        <end position="15"/>
    </location>
    <ligand>
        <name>NAD(+)</name>
        <dbReference type="ChEBI" id="CHEBI:57540"/>
    </ligand>
</feature>
<evidence type="ECO:0000313" key="12">
    <source>
        <dbReference type="EMBL" id="RXJ92630.1"/>
    </source>
</evidence>
<proteinExistence type="inferred from homology"/>
<dbReference type="Proteomes" id="UP000289132">
    <property type="component" value="Unassembled WGS sequence"/>
</dbReference>
<dbReference type="SUPFAM" id="SSF51735">
    <property type="entry name" value="NAD(P)-binding Rossmann-fold domains"/>
    <property type="match status" value="1"/>
</dbReference>
<evidence type="ECO:0000256" key="4">
    <source>
        <dbReference type="PIRSR" id="PIRSR000102-1"/>
    </source>
</evidence>
<evidence type="ECO:0000256" key="7">
    <source>
        <dbReference type="RuleBase" id="RU003369"/>
    </source>
</evidence>
<dbReference type="InterPro" id="IPR001236">
    <property type="entry name" value="Lactate/malate_DH_N"/>
</dbReference>
<evidence type="ECO:0000256" key="8">
    <source>
        <dbReference type="SAM" id="Phobius"/>
    </source>
</evidence>
<dbReference type="InterPro" id="IPR036291">
    <property type="entry name" value="NAD(P)-bd_dom_sf"/>
</dbReference>
<dbReference type="KEGG" id="atp:ATR_1033"/>
<dbReference type="EMBL" id="PDKD01000002">
    <property type="protein sequence ID" value="RXJ92630.1"/>
    <property type="molecule type" value="Genomic_DNA"/>
</dbReference>
<keyword evidence="14" id="KW-1185">Reference proteome</keyword>
<evidence type="ECO:0000256" key="1">
    <source>
        <dbReference type="ARBA" id="ARBA00022532"/>
    </source>
</evidence>
<evidence type="ECO:0000259" key="10">
    <source>
        <dbReference type="Pfam" id="PF02866"/>
    </source>
</evidence>
<organism evidence="11 13">
    <name type="scientific">Aliarcobacter trophiarum LMG 25534</name>
    <dbReference type="NCBI Taxonomy" id="1032241"/>
    <lineage>
        <taxon>Bacteria</taxon>
        <taxon>Pseudomonadati</taxon>
        <taxon>Campylobacterota</taxon>
        <taxon>Epsilonproteobacteria</taxon>
        <taxon>Campylobacterales</taxon>
        <taxon>Arcobacteraceae</taxon>
        <taxon>Aliarcobacter</taxon>
    </lineage>
</organism>
<dbReference type="NCBIfam" id="NF004863">
    <property type="entry name" value="PRK06223.1"/>
    <property type="match status" value="1"/>
</dbReference>
<dbReference type="Gene3D" id="3.40.50.720">
    <property type="entry name" value="NAD(P)-binding Rossmann-like Domain"/>
    <property type="match status" value="1"/>
</dbReference>
<dbReference type="PIRSF" id="PIRSF000102">
    <property type="entry name" value="Lac_mal_DH"/>
    <property type="match status" value="1"/>
</dbReference>
<dbReference type="Pfam" id="PF00056">
    <property type="entry name" value="Ldh_1_N"/>
    <property type="match status" value="1"/>
</dbReference>
<feature type="binding site" evidence="6">
    <location>
        <position position="35"/>
    </location>
    <ligand>
        <name>NAD(+)</name>
        <dbReference type="ChEBI" id="CHEBI:57540"/>
    </ligand>
</feature>
<evidence type="ECO:0000256" key="6">
    <source>
        <dbReference type="PIRSR" id="PIRSR000102-3"/>
    </source>
</evidence>
<dbReference type="PRINTS" id="PR00086">
    <property type="entry name" value="LLDHDRGNASE"/>
</dbReference>
<evidence type="ECO:0000313" key="11">
    <source>
        <dbReference type="EMBL" id="AXK48897.1"/>
    </source>
</evidence>
<dbReference type="GO" id="GO:0006089">
    <property type="term" value="P:lactate metabolic process"/>
    <property type="evidence" value="ECO:0007669"/>
    <property type="project" value="TreeGrafter"/>
</dbReference>
<feature type="active site" description="Proton acceptor" evidence="4">
    <location>
        <position position="177"/>
    </location>
</feature>
<dbReference type="InterPro" id="IPR001557">
    <property type="entry name" value="L-lactate/malate_DH"/>
</dbReference>
<dbReference type="GO" id="GO:0006099">
    <property type="term" value="P:tricarboxylic acid cycle"/>
    <property type="evidence" value="ECO:0007669"/>
    <property type="project" value="UniProtKB-KW"/>
</dbReference>